<protein>
    <submittedName>
        <fullName evidence="7">Beta-barrel assembly machine subunit BamA</fullName>
    </submittedName>
</protein>
<organism evidence="7 8">
    <name type="scientific">Phorcysia thermohydrogeniphila</name>
    <dbReference type="NCBI Taxonomy" id="936138"/>
    <lineage>
        <taxon>Bacteria</taxon>
        <taxon>Pseudomonadati</taxon>
        <taxon>Aquificota</taxon>
        <taxon>Aquificia</taxon>
        <taxon>Desulfurobacteriales</taxon>
        <taxon>Desulfurobacteriaceae</taxon>
        <taxon>Phorcysia</taxon>
    </lineage>
</organism>
<dbReference type="Pfam" id="PF07244">
    <property type="entry name" value="POTRA"/>
    <property type="match status" value="1"/>
</dbReference>
<sequence length="785" mass="89824">MEVKGEKVIVKSCSLVRRVEFKGLPEQLTEVKRTVELLLKGKRLTPESLENVKQLLLLKLRSSGYREATVRFERLGFPDCYTLVVNVSSGPLLYVERLQIVSPEKFRPFLLKSFSSLKGKPFDLNRVKSVVEKVENFFFEKGFYNVSVSYSFRPPTLSVSVKPGKKYTFKFVGNSHFSSKELSSLLTFRTARSVDEFELENSRKNIEKFYRNRGFPYVKVDVEVKEEDGSATVVFIVNEGKRVLVKELLIPDGLQVPQGFSDIVNTPFSEEKLERLRFYLKRELLEEGYRDVEVTYTLVGSSLKFKVKRGKKYVVTAVRVTGDSEACFTKLGLKLPFPFSVKRLEELKSKLIECYAKKGYPDVRVDVSETFEDLEKEKAVTLNVAISPGKLYRFGFVLVSGLKRTNFKWIKNLFTLSPGQVYSREGVVGQYSRLIGSRLFSSVTIDDFKADGCINEVIKIREGNRLHLRGFVGLGTDSGYILNGFLSSTSPLGLGVRYFLFGNFRQKEGYDAVFKLSKPAFPFKKYETSYSVIKKEQIFQSFITDRVLYRFSLSRKASQVFSQTFGMEIAREKVRDTSINTERRFVKRTIFYIQTYDKRNSVTNPSKGFLSRFKLSFSGSLLGGDTDYYQGDFKFLYLLSPFEKFTAAFRWGVGLIQPVGGSLIPIQDRFYLGGAESVRGYKYGTISPVDEKGNFVGGEAYGLLSFELRYLFKENLQLAFFYDAGNVFEKFKDFDVNLSDWYSSVGVGFRYLTPVGPLRFDYGYKLKKVPHQGPGRLHISFGFPF</sequence>
<gene>
    <name evidence="7" type="ORF">CLV27_0195</name>
</gene>
<evidence type="ECO:0000313" key="8">
    <source>
        <dbReference type="Proteomes" id="UP000295777"/>
    </source>
</evidence>
<evidence type="ECO:0000313" key="7">
    <source>
        <dbReference type="EMBL" id="TCK06394.1"/>
    </source>
</evidence>
<keyword evidence="3" id="KW-0812">Transmembrane</keyword>
<dbReference type="InterPro" id="IPR039910">
    <property type="entry name" value="D15-like"/>
</dbReference>
<evidence type="ECO:0000259" key="6">
    <source>
        <dbReference type="Pfam" id="PF07244"/>
    </source>
</evidence>
<dbReference type="Gene3D" id="2.40.160.50">
    <property type="entry name" value="membrane protein fhac: a member of the omp85/tpsb transporter family"/>
    <property type="match status" value="1"/>
</dbReference>
<comment type="caution">
    <text evidence="7">The sequence shown here is derived from an EMBL/GenBank/DDBJ whole genome shotgun (WGS) entry which is preliminary data.</text>
</comment>
<keyword evidence="8" id="KW-1185">Reference proteome</keyword>
<evidence type="ECO:0000259" key="5">
    <source>
        <dbReference type="Pfam" id="PF01103"/>
    </source>
</evidence>
<reference evidence="7 8" key="1">
    <citation type="submission" date="2019-03" db="EMBL/GenBank/DDBJ databases">
        <title>Genomic Encyclopedia of Archaeal and Bacterial Type Strains, Phase II (KMG-II): from individual species to whole genera.</title>
        <authorList>
            <person name="Goeker M."/>
        </authorList>
    </citation>
    <scope>NUCLEOTIDE SEQUENCE [LARGE SCALE GENOMIC DNA]</scope>
    <source>
        <strain evidence="7 8">DSM 24425</strain>
    </source>
</reference>
<dbReference type="EMBL" id="SMFV01000001">
    <property type="protein sequence ID" value="TCK06394.1"/>
    <property type="molecule type" value="Genomic_DNA"/>
</dbReference>
<comment type="subcellular location">
    <subcellularLocation>
        <location evidence="1">Membrane</location>
    </subcellularLocation>
</comment>
<accession>A0A4R1GE14</accession>
<dbReference type="OrthoDB" id="9776356at2"/>
<keyword evidence="2" id="KW-1134">Transmembrane beta strand</keyword>
<keyword evidence="4" id="KW-0472">Membrane</keyword>
<name>A0A4R1GE14_9BACT</name>
<evidence type="ECO:0000256" key="2">
    <source>
        <dbReference type="ARBA" id="ARBA00022452"/>
    </source>
</evidence>
<evidence type="ECO:0000256" key="1">
    <source>
        <dbReference type="ARBA" id="ARBA00004370"/>
    </source>
</evidence>
<dbReference type="AlphaFoldDB" id="A0A4R1GE14"/>
<dbReference type="InterPro" id="IPR000184">
    <property type="entry name" value="Bac_surfAg_D15"/>
</dbReference>
<dbReference type="Gene3D" id="3.10.20.310">
    <property type="entry name" value="membrane protein fhac"/>
    <property type="match status" value="3"/>
</dbReference>
<dbReference type="Pfam" id="PF01103">
    <property type="entry name" value="Omp85"/>
    <property type="match status" value="1"/>
</dbReference>
<proteinExistence type="predicted"/>
<dbReference type="InterPro" id="IPR010827">
    <property type="entry name" value="BamA/TamA_POTRA"/>
</dbReference>
<feature type="domain" description="Bacterial surface antigen (D15)" evidence="5">
    <location>
        <begin position="512"/>
        <end position="785"/>
    </location>
</feature>
<dbReference type="PANTHER" id="PTHR12815">
    <property type="entry name" value="SORTING AND ASSEMBLY MACHINERY SAMM50 PROTEIN FAMILY MEMBER"/>
    <property type="match status" value="1"/>
</dbReference>
<dbReference type="PANTHER" id="PTHR12815:SF18">
    <property type="entry name" value="SORTING AND ASSEMBLY MACHINERY COMPONENT 50 HOMOLOG"/>
    <property type="match status" value="1"/>
</dbReference>
<evidence type="ECO:0000256" key="3">
    <source>
        <dbReference type="ARBA" id="ARBA00022692"/>
    </source>
</evidence>
<feature type="domain" description="POTRA" evidence="6">
    <location>
        <begin position="170"/>
        <end position="240"/>
    </location>
</feature>
<dbReference type="Proteomes" id="UP000295777">
    <property type="component" value="Unassembled WGS sequence"/>
</dbReference>
<dbReference type="RefSeq" id="WP_132524891.1">
    <property type="nucleotide sequence ID" value="NZ_SMFV01000001.1"/>
</dbReference>
<evidence type="ECO:0000256" key="4">
    <source>
        <dbReference type="ARBA" id="ARBA00023136"/>
    </source>
</evidence>
<dbReference type="GO" id="GO:0019867">
    <property type="term" value="C:outer membrane"/>
    <property type="evidence" value="ECO:0007669"/>
    <property type="project" value="InterPro"/>
</dbReference>